<feature type="region of interest" description="Disordered" evidence="1">
    <location>
        <begin position="459"/>
        <end position="481"/>
    </location>
</feature>
<dbReference type="Proteomes" id="UP001307849">
    <property type="component" value="Unassembled WGS sequence"/>
</dbReference>
<sequence length="481" mass="53195">MSGSTYQPCPGSTPIWYWDFASVEFNEVNGQDEYHTLIQIAGGPETDKDPGITSYLDPGRDMLYHTVKPDTVFRSLFKVKRDGQYLFLNDDDDLKTGDVLDFWSPSKPSQRKLFLSVFEPDKFGLRRVPFSEDPAAASLEVELRVRVPTLSNTKIGARTERERLSGQSPINRSTSLSFSKKKGPGCLSRLCKATASGIGGLFRGANKLFSDARKARPQSLPRDPRQFLDDLTFADRSGTGRIRLRDPANRQLTLNSEPSARSASARRQGNLREDPEPLTAAENEGASTGLPRLLNLGPSGFKRVLEFIATGDLPKITEGTEGTGIDTHVEIRTPGLYDTRPILNTMTTSRPETHGHFGSEILMSGPENPDIAENPEEEEEEDDDEEQGEEKKDEYQKEVVEGEGEDTSSLGIAISEDIDEEEDIQANSPPILFGREGGPGASKGALELSKITPTLFSQPVPAEKQLRRSNNMMESYSEEFE</sequence>
<evidence type="ECO:0000313" key="3">
    <source>
        <dbReference type="Proteomes" id="UP001307849"/>
    </source>
</evidence>
<dbReference type="AlphaFoldDB" id="A0AAN8N2R2"/>
<feature type="compositionally biased region" description="Polar residues" evidence="1">
    <location>
        <begin position="165"/>
        <end position="178"/>
    </location>
</feature>
<comment type="caution">
    <text evidence="2">The sequence shown here is derived from an EMBL/GenBank/DDBJ whole genome shotgun (WGS) entry which is preliminary data.</text>
</comment>
<evidence type="ECO:0000313" key="2">
    <source>
        <dbReference type="EMBL" id="KAK6510635.1"/>
    </source>
</evidence>
<gene>
    <name evidence="2" type="ORF">TWF506_009738</name>
</gene>
<feature type="region of interest" description="Disordered" evidence="1">
    <location>
        <begin position="347"/>
        <end position="445"/>
    </location>
</feature>
<keyword evidence="3" id="KW-1185">Reference proteome</keyword>
<name>A0AAN8N2R2_9PEZI</name>
<organism evidence="2 3">
    <name type="scientific">Arthrobotrys conoides</name>
    <dbReference type="NCBI Taxonomy" id="74498"/>
    <lineage>
        <taxon>Eukaryota</taxon>
        <taxon>Fungi</taxon>
        <taxon>Dikarya</taxon>
        <taxon>Ascomycota</taxon>
        <taxon>Pezizomycotina</taxon>
        <taxon>Orbiliomycetes</taxon>
        <taxon>Orbiliales</taxon>
        <taxon>Orbiliaceae</taxon>
        <taxon>Arthrobotrys</taxon>
    </lineage>
</organism>
<feature type="compositionally biased region" description="Acidic residues" evidence="1">
    <location>
        <begin position="373"/>
        <end position="388"/>
    </location>
</feature>
<feature type="region of interest" description="Disordered" evidence="1">
    <location>
        <begin position="156"/>
        <end position="183"/>
    </location>
</feature>
<feature type="region of interest" description="Disordered" evidence="1">
    <location>
        <begin position="248"/>
        <end position="292"/>
    </location>
</feature>
<evidence type="ECO:0000256" key="1">
    <source>
        <dbReference type="SAM" id="MobiDB-lite"/>
    </source>
</evidence>
<protein>
    <submittedName>
        <fullName evidence="2">Uncharacterized protein</fullName>
    </submittedName>
</protein>
<proteinExistence type="predicted"/>
<dbReference type="EMBL" id="JAVHJM010000007">
    <property type="protein sequence ID" value="KAK6510635.1"/>
    <property type="molecule type" value="Genomic_DNA"/>
</dbReference>
<feature type="compositionally biased region" description="Basic and acidic residues" evidence="1">
    <location>
        <begin position="389"/>
        <end position="400"/>
    </location>
</feature>
<reference evidence="2 3" key="1">
    <citation type="submission" date="2019-10" db="EMBL/GenBank/DDBJ databases">
        <authorList>
            <person name="Palmer J.M."/>
        </authorList>
    </citation>
    <scope>NUCLEOTIDE SEQUENCE [LARGE SCALE GENOMIC DNA]</scope>
    <source>
        <strain evidence="2 3">TWF506</strain>
    </source>
</reference>
<accession>A0AAN8N2R2</accession>